<dbReference type="Proteomes" id="UP001529510">
    <property type="component" value="Unassembled WGS sequence"/>
</dbReference>
<evidence type="ECO:0000313" key="1">
    <source>
        <dbReference type="EMBL" id="KAL0203694.1"/>
    </source>
</evidence>
<keyword evidence="2" id="KW-1185">Reference proteome</keyword>
<organism evidence="1 2">
    <name type="scientific">Cirrhinus mrigala</name>
    <name type="common">Mrigala</name>
    <dbReference type="NCBI Taxonomy" id="683832"/>
    <lineage>
        <taxon>Eukaryota</taxon>
        <taxon>Metazoa</taxon>
        <taxon>Chordata</taxon>
        <taxon>Craniata</taxon>
        <taxon>Vertebrata</taxon>
        <taxon>Euteleostomi</taxon>
        <taxon>Actinopterygii</taxon>
        <taxon>Neopterygii</taxon>
        <taxon>Teleostei</taxon>
        <taxon>Ostariophysi</taxon>
        <taxon>Cypriniformes</taxon>
        <taxon>Cyprinidae</taxon>
        <taxon>Labeoninae</taxon>
        <taxon>Labeonini</taxon>
        <taxon>Cirrhinus</taxon>
    </lineage>
</organism>
<protein>
    <submittedName>
        <fullName evidence="1">Uncharacterized protein</fullName>
    </submittedName>
</protein>
<dbReference type="AlphaFoldDB" id="A0ABD0RYW0"/>
<gene>
    <name evidence="1" type="ORF">M9458_001712</name>
</gene>
<accession>A0ABD0RYW0</accession>
<name>A0ABD0RYW0_CIRMR</name>
<sequence length="54" mass="5991">LLRVLHQVSGRRPLRLFGGYHLVLFGCGSVLRLWACGTDGHCDHGGKPLFSHHL</sequence>
<evidence type="ECO:0000313" key="2">
    <source>
        <dbReference type="Proteomes" id="UP001529510"/>
    </source>
</evidence>
<feature type="non-terminal residue" evidence="1">
    <location>
        <position position="1"/>
    </location>
</feature>
<reference evidence="1 2" key="1">
    <citation type="submission" date="2024-05" db="EMBL/GenBank/DDBJ databases">
        <title>Genome sequencing and assembly of Indian major carp, Cirrhinus mrigala (Hamilton, 1822).</title>
        <authorList>
            <person name="Mohindra V."/>
            <person name="Chowdhury L.M."/>
            <person name="Lal K."/>
            <person name="Jena J.K."/>
        </authorList>
    </citation>
    <scope>NUCLEOTIDE SEQUENCE [LARGE SCALE GENOMIC DNA]</scope>
    <source>
        <strain evidence="1">CM1030</strain>
        <tissue evidence="1">Blood</tissue>
    </source>
</reference>
<comment type="caution">
    <text evidence="1">The sequence shown here is derived from an EMBL/GenBank/DDBJ whole genome shotgun (WGS) entry which is preliminary data.</text>
</comment>
<dbReference type="EMBL" id="JAMKFB020000001">
    <property type="protein sequence ID" value="KAL0203694.1"/>
    <property type="molecule type" value="Genomic_DNA"/>
</dbReference>
<proteinExistence type="predicted"/>